<sequence length="151" mass="17185">MTARGWAAFSKLLCDTTSVNNTYLSNHTLETIGGYGVHAMPSDIVEYLKLNNLQNCATAICKILDSHPDIDIEPLFQWKLKCLPLVVRWLENARSYLGNVNESTEVFQRRQLSAVYKFVRAMPQLAVDGCRGKNMKDIQSKSKKRKFDQTL</sequence>
<dbReference type="Proteomes" id="UP001224775">
    <property type="component" value="Unassembled WGS sequence"/>
</dbReference>
<comment type="caution">
    <text evidence="1">The sequence shown here is derived from an EMBL/GenBank/DDBJ whole genome shotgun (WGS) entry which is preliminary data.</text>
</comment>
<reference evidence="1" key="1">
    <citation type="submission" date="2023-06" db="EMBL/GenBank/DDBJ databases">
        <title>Survivors Of The Sea: Transcriptome response of Skeletonema marinoi to long-term dormancy.</title>
        <authorList>
            <person name="Pinder M.I.M."/>
            <person name="Kourtchenko O."/>
            <person name="Robertson E.K."/>
            <person name="Larsson T."/>
            <person name="Maumus F."/>
            <person name="Osuna-Cruz C.M."/>
            <person name="Vancaester E."/>
            <person name="Stenow R."/>
            <person name="Vandepoele K."/>
            <person name="Ploug H."/>
            <person name="Bruchert V."/>
            <person name="Godhe A."/>
            <person name="Topel M."/>
        </authorList>
    </citation>
    <scope>NUCLEOTIDE SEQUENCE</scope>
    <source>
        <strain evidence="1">R05AC</strain>
    </source>
</reference>
<name>A0AAD8XUS4_9STRA</name>
<keyword evidence="2" id="KW-1185">Reference proteome</keyword>
<accession>A0AAD8XUS4</accession>
<evidence type="ECO:0000313" key="1">
    <source>
        <dbReference type="EMBL" id="KAK1734048.1"/>
    </source>
</evidence>
<gene>
    <name evidence="1" type="ORF">QTG54_015306</name>
</gene>
<organism evidence="1 2">
    <name type="scientific">Skeletonema marinoi</name>
    <dbReference type="NCBI Taxonomy" id="267567"/>
    <lineage>
        <taxon>Eukaryota</taxon>
        <taxon>Sar</taxon>
        <taxon>Stramenopiles</taxon>
        <taxon>Ochrophyta</taxon>
        <taxon>Bacillariophyta</taxon>
        <taxon>Coscinodiscophyceae</taxon>
        <taxon>Thalassiosirophycidae</taxon>
        <taxon>Thalassiosirales</taxon>
        <taxon>Skeletonemataceae</taxon>
        <taxon>Skeletonema</taxon>
        <taxon>Skeletonema marinoi-dohrnii complex</taxon>
    </lineage>
</organism>
<protein>
    <submittedName>
        <fullName evidence="1">Uncharacterized protein</fullName>
    </submittedName>
</protein>
<proteinExistence type="predicted"/>
<evidence type="ECO:0000313" key="2">
    <source>
        <dbReference type="Proteomes" id="UP001224775"/>
    </source>
</evidence>
<dbReference type="AlphaFoldDB" id="A0AAD8XUS4"/>
<dbReference type="EMBL" id="JATAAI010000042">
    <property type="protein sequence ID" value="KAK1734048.1"/>
    <property type="molecule type" value="Genomic_DNA"/>
</dbReference>